<comment type="caution">
    <text evidence="8">The sequence shown here is derived from an EMBL/GenBank/DDBJ whole genome shotgun (WGS) entry which is preliminary data.</text>
</comment>
<dbReference type="PANTHER" id="PTHR45700:SF2">
    <property type="entry name" value="UBIQUITIN-PROTEIN LIGASE E3C"/>
    <property type="match status" value="1"/>
</dbReference>
<evidence type="ECO:0000256" key="2">
    <source>
        <dbReference type="ARBA" id="ARBA00012485"/>
    </source>
</evidence>
<feature type="active site" description="Glycyl thioester intermediate" evidence="5">
    <location>
        <position position="970"/>
    </location>
</feature>
<dbReference type="InterPro" id="IPR000569">
    <property type="entry name" value="HECT_dom"/>
</dbReference>
<evidence type="ECO:0000256" key="1">
    <source>
        <dbReference type="ARBA" id="ARBA00000885"/>
    </source>
</evidence>
<proteinExistence type="predicted"/>
<dbReference type="CDD" id="cd00078">
    <property type="entry name" value="HECTc"/>
    <property type="match status" value="1"/>
</dbReference>
<organism evidence="8 10">
    <name type="scientific">Synchytrium endobioticum</name>
    <dbReference type="NCBI Taxonomy" id="286115"/>
    <lineage>
        <taxon>Eukaryota</taxon>
        <taxon>Fungi</taxon>
        <taxon>Fungi incertae sedis</taxon>
        <taxon>Chytridiomycota</taxon>
        <taxon>Chytridiomycota incertae sedis</taxon>
        <taxon>Chytridiomycetes</taxon>
        <taxon>Synchytriales</taxon>
        <taxon>Synchytriaceae</taxon>
        <taxon>Synchytrium</taxon>
    </lineage>
</organism>
<dbReference type="PANTHER" id="PTHR45700">
    <property type="entry name" value="UBIQUITIN-PROTEIN LIGASE E3C"/>
    <property type="match status" value="1"/>
</dbReference>
<dbReference type="SUPFAM" id="SSF56204">
    <property type="entry name" value="Hect, E3 ligase catalytic domain"/>
    <property type="match status" value="1"/>
</dbReference>
<dbReference type="FunFam" id="3.30.2410.10:FF:000011">
    <property type="entry name" value="Putative Ubiquitin-protein ligase E3C"/>
    <property type="match status" value="1"/>
</dbReference>
<protein>
    <recommendedName>
        <fullName evidence="2">HECT-type E3 ubiquitin transferase</fullName>
        <ecNumber evidence="2">2.3.2.26</ecNumber>
    </recommendedName>
</protein>
<dbReference type="EMBL" id="QEAM01000074">
    <property type="protein sequence ID" value="TPX47571.1"/>
    <property type="molecule type" value="Genomic_DNA"/>
</dbReference>
<dbReference type="Gene3D" id="3.30.2160.10">
    <property type="entry name" value="Hect, E3 ligase catalytic domain"/>
    <property type="match status" value="1"/>
</dbReference>
<evidence type="ECO:0000313" key="10">
    <source>
        <dbReference type="Proteomes" id="UP000320475"/>
    </source>
</evidence>
<reference evidence="9 10" key="1">
    <citation type="journal article" date="2019" name="Sci. Rep.">
        <title>Comparative genomics of chytrid fungi reveal insights into the obligate biotrophic and pathogenic lifestyle of Synchytrium endobioticum.</title>
        <authorList>
            <person name="van de Vossenberg B.T.L.H."/>
            <person name="Warris S."/>
            <person name="Nguyen H.D.T."/>
            <person name="van Gent-Pelzer M.P.E."/>
            <person name="Joly D.L."/>
            <person name="van de Geest H.C."/>
            <person name="Bonants P.J.M."/>
            <person name="Smith D.S."/>
            <person name="Levesque C.A."/>
            <person name="van der Lee T.A.J."/>
        </authorList>
    </citation>
    <scope>NUCLEOTIDE SEQUENCE [LARGE SCALE GENOMIC DNA]</scope>
    <source>
        <strain evidence="8 10">LEV6574</strain>
        <strain evidence="7 9">MB42</strain>
    </source>
</reference>
<dbReference type="Pfam" id="PF00632">
    <property type="entry name" value="HECT"/>
    <property type="match status" value="1"/>
</dbReference>
<evidence type="ECO:0000313" key="8">
    <source>
        <dbReference type="EMBL" id="TPX47571.1"/>
    </source>
</evidence>
<comment type="catalytic activity">
    <reaction evidence="1">
        <text>S-ubiquitinyl-[E2 ubiquitin-conjugating enzyme]-L-cysteine + [acceptor protein]-L-lysine = [E2 ubiquitin-conjugating enzyme]-L-cysteine + N(6)-ubiquitinyl-[acceptor protein]-L-lysine.</text>
        <dbReference type="EC" id="2.3.2.26"/>
    </reaction>
</comment>
<keyword evidence="9" id="KW-1185">Reference proteome</keyword>
<keyword evidence="3" id="KW-0808">Transferase</keyword>
<dbReference type="PROSITE" id="PS50237">
    <property type="entry name" value="HECT"/>
    <property type="match status" value="1"/>
</dbReference>
<keyword evidence="4 5" id="KW-0833">Ubl conjugation pathway</keyword>
<dbReference type="Proteomes" id="UP000317494">
    <property type="component" value="Unassembled WGS sequence"/>
</dbReference>
<dbReference type="Proteomes" id="UP000320475">
    <property type="component" value="Unassembled WGS sequence"/>
</dbReference>
<dbReference type="GO" id="GO:0000209">
    <property type="term" value="P:protein polyubiquitination"/>
    <property type="evidence" value="ECO:0007669"/>
    <property type="project" value="InterPro"/>
</dbReference>
<dbReference type="GO" id="GO:0006511">
    <property type="term" value="P:ubiquitin-dependent protein catabolic process"/>
    <property type="evidence" value="ECO:0007669"/>
    <property type="project" value="TreeGrafter"/>
</dbReference>
<dbReference type="Gene3D" id="3.90.1750.10">
    <property type="entry name" value="Hect, E3 ligase catalytic domains"/>
    <property type="match status" value="1"/>
</dbReference>
<dbReference type="AlphaFoldDB" id="A0A507D835"/>
<feature type="domain" description="HECT" evidence="6">
    <location>
        <begin position="669"/>
        <end position="1002"/>
    </location>
</feature>
<sequence>MSFDGSFRSARKVNLRGQSAAQSDRDLLLKLAHTERTAREHDRLRIRSAIRIQSVWRGRRLVAISKQHERSDWHSSLLSNQDNLIKVSRSLLYFFHPRQDQIRLDALCTTLLAPTPPPSSLPTFVVFLHSAQQYTEWLYIFKKLLILCMQNCTTNDELQSPSDLRPSAQLLKAALDPQLNQSPELVAALAQHSVQHGLFTIIANYIATLPTERKQKPLATVLVEILNEALSLVSPRFFDNFISGILTIPLLPIRLPLEAVTSLSAIMPFDAIITGIASSDSLIQKIREGGVPVRVDPFGALLTNILMFGQGRVQKMSQIALLNYVSALQRLLLYTSDVFFEHRPSTMPAVMDVDHDDDEVMMPTIQPRSVDPRLLKWLNILFDASHLGGITKLALSLISSASAVESVAPIMNFFLALTDRWPGRKLEVLAIVGAAGDLIQILCDKLLPVWEARLGGRITLESVSDPANASSWVILAFVCELYSRMLLTMGDDEFFGEKTPLKLSAVVSLSRILKTVTFGLYWNDPGSSTLIPVAGTTLVMQQLRSLFTQLLFSIHSRDSRRPFTPPNHWLAALEIDLPSFVAAAVSEDTTDLSSRQMRVIGARQAILNNIPFVIPFENRVTIFRQYISNDRSSAGDENEWHRAVASATIRRQHVFEDGYTYLNALGTKLKKKIGITFVDEQGMIEAGIDGGGLFKEFLTTLSKQAFDMNYGLFSETRDHLLYPSPQNYATQDSQLNYFEFLGRILGKALYEGILIDVAFAKFFLSKWLGRQSYLDDLPSLDPDLYHSLMFLKNYTGDVEKDLMLTFTKDESEFGTTRTIELIPCGASVPVTNENRIRYIYLVANYWLNQQIGRQCRAFFKGLSDLIDPKWLRMFNQEELQILIGGASIPIDLTDLQRNIVYEGGFSADHLTIQAFWKVVRGLNEEERQLLLKFVTSCARPPLLGFSALKPLFCIRNAGDEQDRLPSASTCVNLLKMPAYIDVNKLREKLLYAINSGAGFHLS</sequence>
<dbReference type="InterPro" id="IPR035983">
    <property type="entry name" value="Hect_E3_ubiquitin_ligase"/>
</dbReference>
<evidence type="ECO:0000256" key="4">
    <source>
        <dbReference type="ARBA" id="ARBA00022786"/>
    </source>
</evidence>
<dbReference type="VEuPathDB" id="FungiDB:SeMB42_g07460"/>
<accession>A0A507D835</accession>
<dbReference type="STRING" id="286115.A0A507D835"/>
<evidence type="ECO:0000256" key="5">
    <source>
        <dbReference type="PROSITE-ProRule" id="PRU00104"/>
    </source>
</evidence>
<dbReference type="Gene3D" id="3.30.2410.10">
    <property type="entry name" value="Hect, E3 ligase catalytic domain"/>
    <property type="match status" value="1"/>
</dbReference>
<gene>
    <name evidence="8" type="ORF">SeLEV6574_g02571</name>
    <name evidence="7" type="ORF">SeMB42_g07460</name>
</gene>
<dbReference type="OrthoDB" id="8068875at2759"/>
<evidence type="ECO:0000259" key="6">
    <source>
        <dbReference type="PROSITE" id="PS50237"/>
    </source>
</evidence>
<dbReference type="SMART" id="SM00119">
    <property type="entry name" value="HECTc"/>
    <property type="match status" value="1"/>
</dbReference>
<evidence type="ECO:0000313" key="9">
    <source>
        <dbReference type="Proteomes" id="UP000317494"/>
    </source>
</evidence>
<name>A0A507D835_9FUNG</name>
<evidence type="ECO:0000256" key="3">
    <source>
        <dbReference type="ARBA" id="ARBA00022679"/>
    </source>
</evidence>
<dbReference type="EMBL" id="QEAN01000531">
    <property type="protein sequence ID" value="TPX33541.1"/>
    <property type="molecule type" value="Genomic_DNA"/>
</dbReference>
<evidence type="ECO:0000313" key="7">
    <source>
        <dbReference type="EMBL" id="TPX33541.1"/>
    </source>
</evidence>
<dbReference type="FunFam" id="3.30.2160.10:FF:000002">
    <property type="entry name" value="Putative Ubiquitin-protein ligase E3C"/>
    <property type="match status" value="1"/>
</dbReference>
<dbReference type="EC" id="2.3.2.26" evidence="2"/>
<dbReference type="InterPro" id="IPR044611">
    <property type="entry name" value="E3A/B/C-like"/>
</dbReference>
<dbReference type="GO" id="GO:0061630">
    <property type="term" value="F:ubiquitin protein ligase activity"/>
    <property type="evidence" value="ECO:0007669"/>
    <property type="project" value="UniProtKB-EC"/>
</dbReference>